<dbReference type="Pfam" id="PF00498">
    <property type="entry name" value="FHA"/>
    <property type="match status" value="1"/>
</dbReference>
<dbReference type="CDD" id="cd00060">
    <property type="entry name" value="FHA"/>
    <property type="match status" value="1"/>
</dbReference>
<dbReference type="InterPro" id="IPR000253">
    <property type="entry name" value="FHA_dom"/>
</dbReference>
<reference evidence="2 3" key="2">
    <citation type="submission" date="2019-08" db="EMBL/GenBank/DDBJ databases">
        <authorList>
            <person name="Henke P."/>
        </authorList>
    </citation>
    <scope>NUCLEOTIDE SEQUENCE [LARGE SCALE GENOMIC DNA]</scope>
    <source>
        <strain evidence="2">Phe10_nw2017</strain>
    </source>
</reference>
<dbReference type="EMBL" id="SRHE01000493">
    <property type="protein sequence ID" value="TWW08816.1"/>
    <property type="molecule type" value="Genomic_DNA"/>
</dbReference>
<evidence type="ECO:0000313" key="3">
    <source>
        <dbReference type="Proteomes" id="UP000321083"/>
    </source>
</evidence>
<evidence type="ECO:0000313" key="2">
    <source>
        <dbReference type="EMBL" id="TWW08816.1"/>
    </source>
</evidence>
<feature type="domain" description="FHA" evidence="1">
    <location>
        <begin position="25"/>
        <end position="74"/>
    </location>
</feature>
<protein>
    <recommendedName>
        <fullName evidence="1">FHA domain-containing protein</fullName>
    </recommendedName>
</protein>
<reference evidence="2 3" key="1">
    <citation type="submission" date="2019-08" db="EMBL/GenBank/DDBJ databases">
        <title>100 year-old enigma solved: identification of Planctomyces bekefii, the type genus and species of the phylum Planctomycetes.</title>
        <authorList>
            <person name="Svetlana D.N."/>
            <person name="Overmann J."/>
        </authorList>
    </citation>
    <scope>NUCLEOTIDE SEQUENCE [LARGE SCALE GENOMIC DNA]</scope>
    <source>
        <strain evidence="2">Phe10_nw2017</strain>
    </source>
</reference>
<organism evidence="2 3">
    <name type="scientific">Planctomyces bekefii</name>
    <dbReference type="NCBI Taxonomy" id="1653850"/>
    <lineage>
        <taxon>Bacteria</taxon>
        <taxon>Pseudomonadati</taxon>
        <taxon>Planctomycetota</taxon>
        <taxon>Planctomycetia</taxon>
        <taxon>Planctomycetales</taxon>
        <taxon>Planctomycetaceae</taxon>
        <taxon>Planctomyces</taxon>
    </lineage>
</organism>
<dbReference type="InterPro" id="IPR050923">
    <property type="entry name" value="Cell_Proc_Reg/RNA_Proc"/>
</dbReference>
<evidence type="ECO:0000259" key="1">
    <source>
        <dbReference type="PROSITE" id="PS50006"/>
    </source>
</evidence>
<name>A0A5C6M237_9PLAN</name>
<dbReference type="Gene3D" id="2.60.200.20">
    <property type="match status" value="1"/>
</dbReference>
<dbReference type="SMART" id="SM00240">
    <property type="entry name" value="FHA"/>
    <property type="match status" value="1"/>
</dbReference>
<dbReference type="Proteomes" id="UP000321083">
    <property type="component" value="Unassembled WGS sequence"/>
</dbReference>
<keyword evidence="3" id="KW-1185">Reference proteome</keyword>
<comment type="caution">
    <text evidence="2">The sequence shown here is derived from an EMBL/GenBank/DDBJ whole genome shotgun (WGS) entry which is preliminary data.</text>
</comment>
<dbReference type="PROSITE" id="PS50006">
    <property type="entry name" value="FHA_DOMAIN"/>
    <property type="match status" value="1"/>
</dbReference>
<accession>A0A5C6M237</accession>
<dbReference type="AlphaFoldDB" id="A0A5C6M237"/>
<dbReference type="PANTHER" id="PTHR23308">
    <property type="entry name" value="NUCLEAR INHIBITOR OF PROTEIN PHOSPHATASE-1"/>
    <property type="match status" value="1"/>
</dbReference>
<dbReference type="SUPFAM" id="SSF49879">
    <property type="entry name" value="SMAD/FHA domain"/>
    <property type="match status" value="1"/>
</dbReference>
<proteinExistence type="predicted"/>
<sequence>MISAELKVVGGKHSGQVIPLNRRKFLIGREQDCQLRPNSEMVSRHHCVFSLDDFSVRLRDLGSTNGTMVNGERIQRETVLSNTDRILIGNLEFELVVRADVQAPEADSRILPTAVLANEETQVSAPTVTEVPVVAAGSAAVPGEQTVTMPLSASDTTVMAVPQMMPGQYPYQPMMPQMGGYPGGGCMVDFRSSRK</sequence>
<dbReference type="InterPro" id="IPR008984">
    <property type="entry name" value="SMAD_FHA_dom_sf"/>
</dbReference>
<gene>
    <name evidence="2" type="ORF">E3A20_20540</name>
</gene>